<keyword evidence="11" id="KW-1185">Reference proteome</keyword>
<evidence type="ECO:0000256" key="3">
    <source>
        <dbReference type="ARBA" id="ARBA00022598"/>
    </source>
</evidence>
<dbReference type="InterPro" id="IPR011063">
    <property type="entry name" value="TilS/TtcA_N"/>
</dbReference>
<evidence type="ECO:0000256" key="1">
    <source>
        <dbReference type="ARBA" id="ARBA00004496"/>
    </source>
</evidence>
<evidence type="ECO:0000256" key="8">
    <source>
        <dbReference type="HAMAP-Rule" id="MF_01161"/>
    </source>
</evidence>
<organism evidence="10 11">
    <name type="scientific">Salisediminibacterium halotolerans</name>
    <dbReference type="NCBI Taxonomy" id="517425"/>
    <lineage>
        <taxon>Bacteria</taxon>
        <taxon>Bacillati</taxon>
        <taxon>Bacillota</taxon>
        <taxon>Bacilli</taxon>
        <taxon>Bacillales</taxon>
        <taxon>Bacillaceae</taxon>
        <taxon>Salisediminibacterium</taxon>
    </lineage>
</organism>
<dbReference type="Proteomes" id="UP000199318">
    <property type="component" value="Unassembled WGS sequence"/>
</dbReference>
<dbReference type="EMBL" id="FOGV01000023">
    <property type="protein sequence ID" value="SES24555.1"/>
    <property type="molecule type" value="Genomic_DNA"/>
</dbReference>
<dbReference type="GO" id="GO:0032267">
    <property type="term" value="F:tRNA(Ile)-lysidine synthase activity"/>
    <property type="evidence" value="ECO:0007669"/>
    <property type="project" value="UniProtKB-EC"/>
</dbReference>
<comment type="catalytic activity">
    <reaction evidence="7 8">
        <text>cytidine(34) in tRNA(Ile2) + L-lysine + ATP = lysidine(34) in tRNA(Ile2) + AMP + diphosphate + H(+)</text>
        <dbReference type="Rhea" id="RHEA:43744"/>
        <dbReference type="Rhea" id="RHEA-COMP:10625"/>
        <dbReference type="Rhea" id="RHEA-COMP:10670"/>
        <dbReference type="ChEBI" id="CHEBI:15378"/>
        <dbReference type="ChEBI" id="CHEBI:30616"/>
        <dbReference type="ChEBI" id="CHEBI:32551"/>
        <dbReference type="ChEBI" id="CHEBI:33019"/>
        <dbReference type="ChEBI" id="CHEBI:82748"/>
        <dbReference type="ChEBI" id="CHEBI:83665"/>
        <dbReference type="ChEBI" id="CHEBI:456215"/>
        <dbReference type="EC" id="6.3.4.19"/>
    </reaction>
</comment>
<evidence type="ECO:0000313" key="10">
    <source>
        <dbReference type="EMBL" id="SES24555.1"/>
    </source>
</evidence>
<proteinExistence type="inferred from homology"/>
<dbReference type="GO" id="GO:0005524">
    <property type="term" value="F:ATP binding"/>
    <property type="evidence" value="ECO:0007669"/>
    <property type="project" value="UniProtKB-UniRule"/>
</dbReference>
<feature type="binding site" evidence="8">
    <location>
        <begin position="26"/>
        <end position="31"/>
    </location>
    <ligand>
        <name>ATP</name>
        <dbReference type="ChEBI" id="CHEBI:30616"/>
    </ligand>
</feature>
<keyword evidence="6 8" id="KW-0067">ATP-binding</keyword>
<evidence type="ECO:0000259" key="9">
    <source>
        <dbReference type="SMART" id="SM00977"/>
    </source>
</evidence>
<dbReference type="NCBIfam" id="TIGR02432">
    <property type="entry name" value="lysidine_TilS_N"/>
    <property type="match status" value="1"/>
</dbReference>
<dbReference type="NCBIfam" id="TIGR02433">
    <property type="entry name" value="lysidine_TilS_C"/>
    <property type="match status" value="1"/>
</dbReference>
<dbReference type="Pfam" id="PF11734">
    <property type="entry name" value="TilS_C"/>
    <property type="match status" value="1"/>
</dbReference>
<dbReference type="SUPFAM" id="SSF56037">
    <property type="entry name" value="PheT/TilS domain"/>
    <property type="match status" value="1"/>
</dbReference>
<keyword evidence="5 8" id="KW-0547">Nucleotide-binding</keyword>
<dbReference type="SUPFAM" id="SSF82829">
    <property type="entry name" value="MesJ substrate recognition domain-like"/>
    <property type="match status" value="1"/>
</dbReference>
<dbReference type="Pfam" id="PF01171">
    <property type="entry name" value="ATP_bind_3"/>
    <property type="match status" value="1"/>
</dbReference>
<dbReference type="InterPro" id="IPR012796">
    <property type="entry name" value="Lysidine-tRNA-synth_C"/>
</dbReference>
<comment type="domain">
    <text evidence="8">The N-terminal region contains the highly conserved SGGXDS motif, predicted to be a P-loop motif involved in ATP binding.</text>
</comment>
<comment type="similarity">
    <text evidence="8">Belongs to the tRNA(Ile)-lysidine synthase family.</text>
</comment>
<evidence type="ECO:0000256" key="7">
    <source>
        <dbReference type="ARBA" id="ARBA00048539"/>
    </source>
</evidence>
<accession>A0A1H9VSB4</accession>
<dbReference type="PANTHER" id="PTHR43033">
    <property type="entry name" value="TRNA(ILE)-LYSIDINE SYNTHASE-RELATED"/>
    <property type="match status" value="1"/>
</dbReference>
<dbReference type="SMART" id="SM00977">
    <property type="entry name" value="TilS_C"/>
    <property type="match status" value="1"/>
</dbReference>
<keyword evidence="4 8" id="KW-0819">tRNA processing</keyword>
<comment type="function">
    <text evidence="8">Ligates lysine onto the cytidine present at position 34 of the AUA codon-specific tRNA(Ile) that contains the anticodon CAU, in an ATP-dependent manner. Cytidine is converted to lysidine, thus changing the amino acid specificity of the tRNA from methionine to isoleucine.</text>
</comment>
<dbReference type="OrthoDB" id="9807403at2"/>
<evidence type="ECO:0000256" key="2">
    <source>
        <dbReference type="ARBA" id="ARBA00022490"/>
    </source>
</evidence>
<dbReference type="GO" id="GO:0006400">
    <property type="term" value="P:tRNA modification"/>
    <property type="evidence" value="ECO:0007669"/>
    <property type="project" value="UniProtKB-UniRule"/>
</dbReference>
<evidence type="ECO:0000256" key="5">
    <source>
        <dbReference type="ARBA" id="ARBA00022741"/>
    </source>
</evidence>
<dbReference type="CDD" id="cd01992">
    <property type="entry name" value="TilS_N"/>
    <property type="match status" value="1"/>
</dbReference>
<dbReference type="InterPro" id="IPR014729">
    <property type="entry name" value="Rossmann-like_a/b/a_fold"/>
</dbReference>
<dbReference type="EC" id="6.3.4.19" evidence="8"/>
<comment type="subcellular location">
    <subcellularLocation>
        <location evidence="1 8">Cytoplasm</location>
    </subcellularLocation>
</comment>
<keyword evidence="2 8" id="KW-0963">Cytoplasm</keyword>
<dbReference type="InterPro" id="IPR012094">
    <property type="entry name" value="tRNA_Ile_lys_synt"/>
</dbReference>
<gene>
    <name evidence="8" type="primary">tilS</name>
    <name evidence="10" type="ORF">SAMN05444126_12337</name>
</gene>
<sequence length="466" mass="53542">MNPFIDAFIHRHQLLKKGDRLLVAVSGGTDSMVLLDWLMANSQKYQFTLDAMHVHHGLRGADADADERFVRQYCETYGVSYHCAFLRLDKKNNRRSLQDLAREKRYEALGEKMREIGANKLAVAHHGDDQAETMLMQWVRGAASSGSGMPAIRAFAEGELIRPFLSVSKKEIESIGREKEIPYRHDASNDSRNYTRNRLRKNVMPYLYAENPRLHQTAQRQAEQAQLEDAYLAEQAYSCFQTLRVDKQAVFCDDLLNIPHALQRRVIHLLLNYLDDENTSVWSRHDIDSVLELTKHSVPSASRNLTHSWKAERRYGELHFMRVRESGRSAAKETEVSLEFTEVYRTDRGLLRVYPPGAEAPNDNGRSDSVSINVQEAALPLCLRTRKPGDRIRLPDGRGSKKIKDVMIDLKIPKSIRDQWPILTDDHGTILWVPLLIRSYELQNQRPDEKNSAVLTYNEASHHQQC</sequence>
<dbReference type="InterPro" id="IPR012795">
    <property type="entry name" value="tRNA_Ile_lys_synt_N"/>
</dbReference>
<feature type="domain" description="Lysidine-tRNA(Ile) synthetase C-terminal" evidence="9">
    <location>
        <begin position="381"/>
        <end position="444"/>
    </location>
</feature>
<dbReference type="GO" id="GO:0005737">
    <property type="term" value="C:cytoplasm"/>
    <property type="evidence" value="ECO:0007669"/>
    <property type="project" value="UniProtKB-SubCell"/>
</dbReference>
<dbReference type="SUPFAM" id="SSF52402">
    <property type="entry name" value="Adenine nucleotide alpha hydrolases-like"/>
    <property type="match status" value="1"/>
</dbReference>
<protein>
    <recommendedName>
        <fullName evidence="8">tRNA(Ile)-lysidine synthase</fullName>
        <ecNumber evidence="8">6.3.4.19</ecNumber>
    </recommendedName>
    <alternativeName>
        <fullName evidence="8">tRNA(Ile)-2-lysyl-cytidine synthase</fullName>
    </alternativeName>
    <alternativeName>
        <fullName evidence="8">tRNA(Ile)-lysidine synthetase</fullName>
    </alternativeName>
</protein>
<evidence type="ECO:0000313" key="11">
    <source>
        <dbReference type="Proteomes" id="UP000199318"/>
    </source>
</evidence>
<comment type="caution">
    <text evidence="10">The sequence shown here is derived from an EMBL/GenBank/DDBJ whole genome shotgun (WGS) entry which is preliminary data.</text>
</comment>
<dbReference type="Gene3D" id="3.30.465.60">
    <property type="match status" value="1"/>
</dbReference>
<name>A0A1H9VSB4_9BACI</name>
<evidence type="ECO:0000256" key="6">
    <source>
        <dbReference type="ARBA" id="ARBA00022840"/>
    </source>
</evidence>
<dbReference type="RefSeq" id="WP_093074050.1">
    <property type="nucleotide sequence ID" value="NZ_FOGV01000023.1"/>
</dbReference>
<dbReference type="HAMAP" id="MF_01161">
    <property type="entry name" value="tRNA_Ile_lys_synt"/>
    <property type="match status" value="1"/>
</dbReference>
<keyword evidence="3 8" id="KW-0436">Ligase</keyword>
<evidence type="ECO:0000256" key="4">
    <source>
        <dbReference type="ARBA" id="ARBA00022694"/>
    </source>
</evidence>
<dbReference type="AlphaFoldDB" id="A0A1H9VSB4"/>
<dbReference type="STRING" id="1464123.SAMN05444126_12337"/>
<reference evidence="11" key="1">
    <citation type="submission" date="2016-10" db="EMBL/GenBank/DDBJ databases">
        <authorList>
            <person name="de Groot N.N."/>
        </authorList>
    </citation>
    <scope>NUCLEOTIDE SEQUENCE [LARGE SCALE GENOMIC DNA]</scope>
    <source>
        <strain evidence="11">10nlg</strain>
    </source>
</reference>
<dbReference type="PANTHER" id="PTHR43033:SF1">
    <property type="entry name" value="TRNA(ILE)-LYSIDINE SYNTHASE-RELATED"/>
    <property type="match status" value="1"/>
</dbReference>
<dbReference type="Gene3D" id="3.40.50.620">
    <property type="entry name" value="HUPs"/>
    <property type="match status" value="1"/>
</dbReference>